<dbReference type="InterPro" id="IPR039561">
    <property type="entry name" value="Peptidase_M15C"/>
</dbReference>
<protein>
    <recommendedName>
        <fullName evidence="1">Peptidase M15C domain-containing protein</fullName>
    </recommendedName>
</protein>
<evidence type="ECO:0000259" key="1">
    <source>
        <dbReference type="Pfam" id="PF13539"/>
    </source>
</evidence>
<dbReference type="InterPro" id="IPR009045">
    <property type="entry name" value="Zn_M74/Hedgehog-like"/>
</dbReference>
<dbReference type="EMBL" id="CAWYQH010000097">
    <property type="protein sequence ID" value="CAK8684392.1"/>
    <property type="molecule type" value="Genomic_DNA"/>
</dbReference>
<dbReference type="Gene3D" id="3.30.1380.10">
    <property type="match status" value="1"/>
</dbReference>
<proteinExistence type="predicted"/>
<reference evidence="2 3" key="1">
    <citation type="submission" date="2024-02" db="EMBL/GenBank/DDBJ databases">
        <authorList>
            <person name="Daric V."/>
            <person name="Darras S."/>
        </authorList>
    </citation>
    <scope>NUCLEOTIDE SEQUENCE [LARGE SCALE GENOMIC DNA]</scope>
</reference>
<dbReference type="PANTHER" id="PTHR31698:SF7">
    <property type="entry name" value="PEPTIDASE M15C DOMAIN-CONTAINING PROTEIN"/>
    <property type="match status" value="1"/>
</dbReference>
<dbReference type="Pfam" id="PF13539">
    <property type="entry name" value="Peptidase_M15_4"/>
    <property type="match status" value="1"/>
</dbReference>
<feature type="domain" description="Peptidase M15C" evidence="1">
    <location>
        <begin position="158"/>
        <end position="219"/>
    </location>
</feature>
<sequence>MGGTCKDWKANTCDAGWKKGLCLGDKYRRCCLRCDSTCNSNENWWDINRDSQCKRASGVCKHNSNRCEGTYQGGKCGGPSERQCCVPTSTGGCPLVVYPQTSYVRGYNGQAIRVHPDFVGSMNKIKSAAVWCDVKVWVTHSFRKQGQPLSGAIVIPASRSNHLVGHAIDMNVQSAHGWCNSKCLQAKSDKGAECFINRIIADGLRWGGNFNRKDPVHIDDYYNRDIGQYDSVFRTVQNQCN</sequence>
<comment type="caution">
    <text evidence="2">The sequence shown here is derived from an EMBL/GenBank/DDBJ whole genome shotgun (WGS) entry which is preliminary data.</text>
</comment>
<organism evidence="2 3">
    <name type="scientific">Clavelina lepadiformis</name>
    <name type="common">Light-bulb sea squirt</name>
    <name type="synonym">Ascidia lepadiformis</name>
    <dbReference type="NCBI Taxonomy" id="159417"/>
    <lineage>
        <taxon>Eukaryota</taxon>
        <taxon>Metazoa</taxon>
        <taxon>Chordata</taxon>
        <taxon>Tunicata</taxon>
        <taxon>Ascidiacea</taxon>
        <taxon>Aplousobranchia</taxon>
        <taxon>Clavelinidae</taxon>
        <taxon>Clavelina</taxon>
    </lineage>
</organism>
<keyword evidence="3" id="KW-1185">Reference proteome</keyword>
<dbReference type="SUPFAM" id="SSF55166">
    <property type="entry name" value="Hedgehog/DD-peptidase"/>
    <property type="match status" value="1"/>
</dbReference>
<dbReference type="Proteomes" id="UP001642483">
    <property type="component" value="Unassembled WGS sequence"/>
</dbReference>
<name>A0ABP0FXR7_CLALP</name>
<evidence type="ECO:0000313" key="3">
    <source>
        <dbReference type="Proteomes" id="UP001642483"/>
    </source>
</evidence>
<dbReference type="PANTHER" id="PTHR31698">
    <property type="entry name" value="LYSOZYME G FAMILY MEMBER"/>
    <property type="match status" value="1"/>
</dbReference>
<accession>A0ABP0FXR7</accession>
<gene>
    <name evidence="2" type="ORF">CVLEPA_LOCUS15379</name>
</gene>
<evidence type="ECO:0000313" key="2">
    <source>
        <dbReference type="EMBL" id="CAK8684392.1"/>
    </source>
</evidence>